<keyword evidence="1" id="KW-0802">TPR repeat</keyword>
<sequence length="499" mass="56982">MRVSVCIIANQLRGVKKCLDSVVKWGTEIVLVNTNPSLTALKLLADQYQCSYYTYDWNDDFAAARNFAASQAQYDWIMTLDSDEYLLTGSPLPFFMENDLSKTVGTVARTSFTSSDEQTGVSHEIEARLYSRKYFKYQGLVHEQLVLRSATPIEVDYVSSRIGLGHTGYHNLVMLAAKSYRNEQLLKKELLTKPKDAYIYYQLGRSYLVRKEYELALAAFKKSLANQVQAKTYSLDCLKGLLTTYQALKLNNNLVAAAKAYRSLYEGDGDSFYFIAGLFSLAGLYNQAASYYETCLSLNNSQFAERRADGYQIWLKLGEAYRKAKAIEQAEYCYQRASDKMDVDTLMLTGNSYFKQANYEQASMFYLAALKHDPQGLTLLELVCQLCLTYLKVKNYDQALKAALIFKDELNGQADYLFTLGNIYLAQGKFEAALENYRLTILRGNSRDEGINSWLSYYNQGVIYEYQNKLGLAQKAYQKCRNYEPARKRLQNLYPTKKG</sequence>
<dbReference type="PANTHER" id="PTHR43630">
    <property type="entry name" value="POLY-BETA-1,6-N-ACETYL-D-GLUCOSAMINE SYNTHASE"/>
    <property type="match status" value="1"/>
</dbReference>
<feature type="repeat" description="TPR" evidence="1">
    <location>
        <begin position="414"/>
        <end position="447"/>
    </location>
</feature>
<evidence type="ECO:0000259" key="2">
    <source>
        <dbReference type="Pfam" id="PF00535"/>
    </source>
</evidence>
<reference evidence="3" key="1">
    <citation type="journal article" date="2014" name="Appl. Environ. Microbiol.">
        <title>Detection and genomic characterization of motility in Lactobacillus curvatus: confirmation of motility in a species outside the Lactobacillus salivarius clade.</title>
        <authorList>
            <person name="Cousin F.J."/>
            <person name="Lynch S.M."/>
            <person name="Harris H.M."/>
            <person name="McCann A."/>
            <person name="Lynch D.B."/>
            <person name="Neville B.A."/>
            <person name="Irisawa T."/>
            <person name="Okada S."/>
            <person name="Endo A."/>
            <person name="O'Toole P.W."/>
        </authorList>
    </citation>
    <scope>NUCLEOTIDE SEQUENCE</scope>
    <source>
        <strain evidence="3">DSM 20509</strain>
    </source>
</reference>
<proteinExistence type="predicted"/>
<dbReference type="GO" id="GO:0016740">
    <property type="term" value="F:transferase activity"/>
    <property type="evidence" value="ECO:0007669"/>
    <property type="project" value="UniProtKB-KW"/>
</dbReference>
<feature type="repeat" description="TPR" evidence="1">
    <location>
        <begin position="343"/>
        <end position="376"/>
    </location>
</feature>
<dbReference type="EMBL" id="KM886859">
    <property type="protein sequence ID" value="AJA33672.1"/>
    <property type="molecule type" value="Genomic_DNA"/>
</dbReference>
<evidence type="ECO:0000313" key="3">
    <source>
        <dbReference type="EMBL" id="AJA33672.1"/>
    </source>
</evidence>
<dbReference type="PROSITE" id="PS50005">
    <property type="entry name" value="TPR"/>
    <property type="match status" value="3"/>
</dbReference>
<dbReference type="SUPFAM" id="SSF53448">
    <property type="entry name" value="Nucleotide-diphospho-sugar transferases"/>
    <property type="match status" value="1"/>
</dbReference>
<dbReference type="AlphaFoldDB" id="A0A0A7REM7"/>
<evidence type="ECO:0000256" key="1">
    <source>
        <dbReference type="PROSITE-ProRule" id="PRU00339"/>
    </source>
</evidence>
<dbReference type="Pfam" id="PF00535">
    <property type="entry name" value="Glycos_transf_2"/>
    <property type="match status" value="1"/>
</dbReference>
<dbReference type="Gene3D" id="1.25.40.10">
    <property type="entry name" value="Tetratricopeptide repeat domain"/>
    <property type="match status" value="3"/>
</dbReference>
<dbReference type="InterPro" id="IPR011990">
    <property type="entry name" value="TPR-like_helical_dom_sf"/>
</dbReference>
<feature type="domain" description="Glycosyltransferase 2-like" evidence="2">
    <location>
        <begin position="10"/>
        <end position="89"/>
    </location>
</feature>
<dbReference type="InterPro" id="IPR029044">
    <property type="entry name" value="Nucleotide-diphossugar_trans"/>
</dbReference>
<dbReference type="SMART" id="SM00028">
    <property type="entry name" value="TPR"/>
    <property type="match status" value="6"/>
</dbReference>
<keyword evidence="3" id="KW-0808">Transferase</keyword>
<name>A0A0A7REM7_9LACO</name>
<dbReference type="InterPro" id="IPR001173">
    <property type="entry name" value="Glyco_trans_2-like"/>
</dbReference>
<accession>A0A0A7REM7</accession>
<protein>
    <submittedName>
        <fullName evidence="3">Glycosyltransferase</fullName>
    </submittedName>
</protein>
<dbReference type="Gene3D" id="3.90.550.10">
    <property type="entry name" value="Spore Coat Polysaccharide Biosynthesis Protein SpsA, Chain A"/>
    <property type="match status" value="1"/>
</dbReference>
<dbReference type="SUPFAM" id="SSF48452">
    <property type="entry name" value="TPR-like"/>
    <property type="match status" value="2"/>
</dbReference>
<dbReference type="Pfam" id="PF13432">
    <property type="entry name" value="TPR_16"/>
    <property type="match status" value="1"/>
</dbReference>
<dbReference type="InterPro" id="IPR019734">
    <property type="entry name" value="TPR_rpt"/>
</dbReference>
<dbReference type="PANTHER" id="PTHR43630:SF2">
    <property type="entry name" value="GLYCOSYLTRANSFERASE"/>
    <property type="match status" value="1"/>
</dbReference>
<organism evidence="3">
    <name type="scientific">Ligilactobacillus agilis</name>
    <dbReference type="NCBI Taxonomy" id="1601"/>
    <lineage>
        <taxon>Bacteria</taxon>
        <taxon>Bacillati</taxon>
        <taxon>Bacillota</taxon>
        <taxon>Bacilli</taxon>
        <taxon>Lactobacillales</taxon>
        <taxon>Lactobacillaceae</taxon>
        <taxon>Ligilactobacillus</taxon>
    </lineage>
</organism>
<feature type="repeat" description="TPR" evidence="1">
    <location>
        <begin position="197"/>
        <end position="230"/>
    </location>
</feature>
<dbReference type="Pfam" id="PF13181">
    <property type="entry name" value="TPR_8"/>
    <property type="match status" value="3"/>
</dbReference>